<gene>
    <name evidence="1" type="ORF">BE221DRAFT_90258</name>
</gene>
<protein>
    <submittedName>
        <fullName evidence="1">Uncharacterized protein</fullName>
    </submittedName>
</protein>
<name>A0A1Y5IG71_OSTTA</name>
<organism evidence="1">
    <name type="scientific">Ostreococcus tauri</name>
    <name type="common">Marine green alga</name>
    <dbReference type="NCBI Taxonomy" id="70448"/>
    <lineage>
        <taxon>Eukaryota</taxon>
        <taxon>Viridiplantae</taxon>
        <taxon>Chlorophyta</taxon>
        <taxon>Mamiellophyceae</taxon>
        <taxon>Mamiellales</taxon>
        <taxon>Bathycoccaceae</taxon>
        <taxon>Ostreococcus</taxon>
    </lineage>
</organism>
<evidence type="ECO:0000313" key="1">
    <source>
        <dbReference type="EMBL" id="OUS48556.1"/>
    </source>
</evidence>
<proteinExistence type="predicted"/>
<dbReference type="AlphaFoldDB" id="A0A1Y5IG71"/>
<accession>A0A1Y5IG71</accession>
<dbReference type="Proteomes" id="UP000195557">
    <property type="component" value="Unassembled WGS sequence"/>
</dbReference>
<feature type="non-terminal residue" evidence="1">
    <location>
        <position position="1"/>
    </location>
</feature>
<sequence>EADSVETFLGRRPAEHIQNLVRRILHVRLAPIGRPQRAALRLFHPPRAHRAPILKRVPTRLTFSVSRTLRRARGLRCL</sequence>
<dbReference type="EMBL" id="KZ155774">
    <property type="protein sequence ID" value="OUS48556.1"/>
    <property type="molecule type" value="Genomic_DNA"/>
</dbReference>
<reference evidence="1" key="1">
    <citation type="submission" date="2017-04" db="EMBL/GenBank/DDBJ databases">
        <title>Population genomics of picophytoplankton unveils novel chromosome hypervariability.</title>
        <authorList>
            <consortium name="DOE Joint Genome Institute"/>
            <person name="Blanc-Mathieu R."/>
            <person name="Krasovec M."/>
            <person name="Hebrard M."/>
            <person name="Yau S."/>
            <person name="Desgranges E."/>
            <person name="Martin J."/>
            <person name="Schackwitz W."/>
            <person name="Kuo A."/>
            <person name="Salin G."/>
            <person name="Donnadieu C."/>
            <person name="Desdevises Y."/>
            <person name="Sanchez-Ferandin S."/>
            <person name="Moreau H."/>
            <person name="Rivals E."/>
            <person name="Grigoriev I.V."/>
            <person name="Grimsley N."/>
            <person name="Eyre-Walker A."/>
            <person name="Piganeau G."/>
        </authorList>
    </citation>
    <scope>NUCLEOTIDE SEQUENCE [LARGE SCALE GENOMIC DNA]</scope>
    <source>
        <strain evidence="1">RCC 1115</strain>
    </source>
</reference>